<protein>
    <recommendedName>
        <fullName evidence="1">DUF6892 domain-containing protein</fullName>
    </recommendedName>
</protein>
<evidence type="ECO:0000259" key="1">
    <source>
        <dbReference type="Pfam" id="PF21832"/>
    </source>
</evidence>
<dbReference type="EMBL" id="VTYN01000041">
    <property type="protein sequence ID" value="NOH50883.1"/>
    <property type="molecule type" value="Genomic_DNA"/>
</dbReference>
<dbReference type="RefSeq" id="WP_171359209.1">
    <property type="nucleotide sequence ID" value="NZ_JBEWWM010000058.1"/>
</dbReference>
<reference evidence="2 3" key="1">
    <citation type="submission" date="2019-08" db="EMBL/GenBank/DDBJ databases">
        <title>Draft genome sequencing and comparative genomics of hatchery-associated Vibrios.</title>
        <authorList>
            <person name="Kehlet-Delgado H."/>
            <person name="Mueller R.S."/>
        </authorList>
    </citation>
    <scope>NUCLEOTIDE SEQUENCE [LARGE SCALE GENOMIC DNA]</scope>
    <source>
        <strain evidence="2 3">00-78-3</strain>
    </source>
</reference>
<gene>
    <name evidence="2" type="ORF">F0262_22940</name>
</gene>
<evidence type="ECO:0000313" key="3">
    <source>
        <dbReference type="Proteomes" id="UP000572072"/>
    </source>
</evidence>
<accession>A0A7Y3ZD76</accession>
<feature type="domain" description="DUF6892" evidence="1">
    <location>
        <begin position="3"/>
        <end position="153"/>
    </location>
</feature>
<comment type="caution">
    <text evidence="2">The sequence shown here is derived from an EMBL/GenBank/DDBJ whole genome shotgun (WGS) entry which is preliminary data.</text>
</comment>
<name>A0A7Y3ZD76_9VIBR</name>
<organism evidence="2 3">
    <name type="scientific">Vibrio rotiferianus</name>
    <dbReference type="NCBI Taxonomy" id="190895"/>
    <lineage>
        <taxon>Bacteria</taxon>
        <taxon>Pseudomonadati</taxon>
        <taxon>Pseudomonadota</taxon>
        <taxon>Gammaproteobacteria</taxon>
        <taxon>Vibrionales</taxon>
        <taxon>Vibrionaceae</taxon>
        <taxon>Vibrio</taxon>
    </lineage>
</organism>
<evidence type="ECO:0000313" key="2">
    <source>
        <dbReference type="EMBL" id="NOH50883.1"/>
    </source>
</evidence>
<proteinExistence type="predicted"/>
<dbReference type="AlphaFoldDB" id="A0A7Y3ZD76"/>
<dbReference type="Proteomes" id="UP000572072">
    <property type="component" value="Unassembled WGS sequence"/>
</dbReference>
<dbReference type="Pfam" id="PF21832">
    <property type="entry name" value="DUF6892"/>
    <property type="match status" value="1"/>
</dbReference>
<sequence>MNNENLKLLILGDLYDSDDQIKNEMDKISAMNLHDLVYGNNAKYGWFDCISEVKELLLSINISSDQLAKVKLLSGECCATHFMIMPNWDGEGDEFDLTSFTGIESLTNLECLELLELSKVSNTEKLLELNIEEISSCSSLDPGLERELRARGVLIT</sequence>
<dbReference type="InterPro" id="IPR054187">
    <property type="entry name" value="DUF6892"/>
</dbReference>